<feature type="transmembrane region" description="Helical" evidence="8">
    <location>
        <begin position="74"/>
        <end position="94"/>
    </location>
</feature>
<keyword evidence="3" id="KW-0813">Transport</keyword>
<keyword evidence="6 8" id="KW-1133">Transmembrane helix</keyword>
<protein>
    <recommendedName>
        <fullName evidence="8">Probable membrane transporter protein</fullName>
    </recommendedName>
</protein>
<feature type="transmembrane region" description="Helical" evidence="8">
    <location>
        <begin position="31"/>
        <end position="54"/>
    </location>
</feature>
<dbReference type="RefSeq" id="WP_366191543.1">
    <property type="nucleotide sequence ID" value="NZ_JBFBVU010000002.1"/>
</dbReference>
<dbReference type="EMBL" id="JBFBVU010000002">
    <property type="protein sequence ID" value="MEV8465822.1"/>
    <property type="molecule type" value="Genomic_DNA"/>
</dbReference>
<reference evidence="9 10" key="1">
    <citation type="submission" date="2024-07" db="EMBL/GenBank/DDBJ databases">
        <authorList>
            <person name="Kang M."/>
        </authorList>
    </citation>
    <scope>NUCLEOTIDE SEQUENCE [LARGE SCALE GENOMIC DNA]</scope>
    <source>
        <strain evidence="9 10">DFM31</strain>
    </source>
</reference>
<dbReference type="InterPro" id="IPR002781">
    <property type="entry name" value="TM_pro_TauE-like"/>
</dbReference>
<evidence type="ECO:0000256" key="5">
    <source>
        <dbReference type="ARBA" id="ARBA00022692"/>
    </source>
</evidence>
<dbReference type="Proteomes" id="UP001553161">
    <property type="component" value="Unassembled WGS sequence"/>
</dbReference>
<keyword evidence="5 8" id="KW-0812">Transmembrane</keyword>
<gene>
    <name evidence="9" type="ORF">AB0T83_03365</name>
</gene>
<feature type="transmembrane region" description="Helical" evidence="8">
    <location>
        <begin position="202"/>
        <end position="222"/>
    </location>
</feature>
<accession>A0ABV3L2P6</accession>
<comment type="subcellular location">
    <subcellularLocation>
        <location evidence="1 8">Cell membrane</location>
        <topology evidence="1 8">Multi-pass membrane protein</topology>
    </subcellularLocation>
</comment>
<evidence type="ECO:0000256" key="3">
    <source>
        <dbReference type="ARBA" id="ARBA00022448"/>
    </source>
</evidence>
<dbReference type="PANTHER" id="PTHR30269:SF37">
    <property type="entry name" value="MEMBRANE TRANSPORTER PROTEIN"/>
    <property type="match status" value="1"/>
</dbReference>
<dbReference type="Pfam" id="PF01925">
    <property type="entry name" value="TauE"/>
    <property type="match status" value="1"/>
</dbReference>
<evidence type="ECO:0000256" key="6">
    <source>
        <dbReference type="ARBA" id="ARBA00022989"/>
    </source>
</evidence>
<sequence length="250" mass="26301">MQFDLFFLSVASIGVLVAAVSKTGFGGGASFAATPILALVLEPGLAVSVMLPLLMLMDVTGLKAYWGKWSLREFRILCTGAMPGIFLAAAVYGFADPNVFRFLIGAIALLFVGFQAAVAQGWVKARTDPLPPRIGLLSGLGAGFTSFVAHAGGPPTLMYLLSQGLPKVMFQATTVAMFSVVNAVKAVVYTGLGMFTLEGMTIVLWLAPVAVLGAILGVFANRLLSDRLFFGITYVLLTIAGSKLIWDALA</sequence>
<evidence type="ECO:0000313" key="10">
    <source>
        <dbReference type="Proteomes" id="UP001553161"/>
    </source>
</evidence>
<evidence type="ECO:0000256" key="8">
    <source>
        <dbReference type="RuleBase" id="RU363041"/>
    </source>
</evidence>
<evidence type="ECO:0000256" key="7">
    <source>
        <dbReference type="ARBA" id="ARBA00023136"/>
    </source>
</evidence>
<keyword evidence="7 8" id="KW-0472">Membrane</keyword>
<keyword evidence="10" id="KW-1185">Reference proteome</keyword>
<feature type="transmembrane region" description="Helical" evidence="8">
    <location>
        <begin position="100"/>
        <end position="122"/>
    </location>
</feature>
<feature type="transmembrane region" description="Helical" evidence="8">
    <location>
        <begin position="172"/>
        <end position="195"/>
    </location>
</feature>
<comment type="similarity">
    <text evidence="2 8">Belongs to the 4-toluene sulfonate uptake permease (TSUP) (TC 2.A.102) family.</text>
</comment>
<feature type="transmembrane region" description="Helical" evidence="8">
    <location>
        <begin position="134"/>
        <end position="152"/>
    </location>
</feature>
<evidence type="ECO:0000256" key="2">
    <source>
        <dbReference type="ARBA" id="ARBA00009142"/>
    </source>
</evidence>
<dbReference type="PANTHER" id="PTHR30269">
    <property type="entry name" value="TRANSMEMBRANE PROTEIN YFCA"/>
    <property type="match status" value="1"/>
</dbReference>
<comment type="caution">
    <text evidence="9">The sequence shown here is derived from an EMBL/GenBank/DDBJ whole genome shotgun (WGS) entry which is preliminary data.</text>
</comment>
<evidence type="ECO:0000313" key="9">
    <source>
        <dbReference type="EMBL" id="MEV8465822.1"/>
    </source>
</evidence>
<organism evidence="9 10">
    <name type="scientific">Meridianimarinicoccus marinus</name>
    <dbReference type="NCBI Taxonomy" id="3231483"/>
    <lineage>
        <taxon>Bacteria</taxon>
        <taxon>Pseudomonadati</taxon>
        <taxon>Pseudomonadota</taxon>
        <taxon>Alphaproteobacteria</taxon>
        <taxon>Rhodobacterales</taxon>
        <taxon>Paracoccaceae</taxon>
        <taxon>Meridianimarinicoccus</taxon>
    </lineage>
</organism>
<proteinExistence type="inferred from homology"/>
<dbReference type="InterPro" id="IPR052017">
    <property type="entry name" value="TSUP"/>
</dbReference>
<feature type="transmembrane region" description="Helical" evidence="8">
    <location>
        <begin position="228"/>
        <end position="246"/>
    </location>
</feature>
<keyword evidence="4 8" id="KW-1003">Cell membrane</keyword>
<evidence type="ECO:0000256" key="4">
    <source>
        <dbReference type="ARBA" id="ARBA00022475"/>
    </source>
</evidence>
<evidence type="ECO:0000256" key="1">
    <source>
        <dbReference type="ARBA" id="ARBA00004651"/>
    </source>
</evidence>
<name>A0ABV3L2P6_9RHOB</name>